<organism evidence="8 9">
    <name type="scientific">Longibacter salinarum</name>
    <dbReference type="NCBI Taxonomy" id="1850348"/>
    <lineage>
        <taxon>Bacteria</taxon>
        <taxon>Pseudomonadati</taxon>
        <taxon>Rhodothermota</taxon>
        <taxon>Rhodothermia</taxon>
        <taxon>Rhodothermales</taxon>
        <taxon>Salisaetaceae</taxon>
        <taxon>Longibacter</taxon>
    </lineage>
</organism>
<comment type="similarity">
    <text evidence="2">Belongs to the DoxX family.</text>
</comment>
<evidence type="ECO:0000256" key="7">
    <source>
        <dbReference type="SAM" id="Phobius"/>
    </source>
</evidence>
<gene>
    <name evidence="8" type="ORF">CRI94_15510</name>
</gene>
<proteinExistence type="inferred from homology"/>
<feature type="transmembrane region" description="Helical" evidence="7">
    <location>
        <begin position="23"/>
        <end position="41"/>
    </location>
</feature>
<evidence type="ECO:0000313" key="8">
    <source>
        <dbReference type="EMBL" id="PEN11441.1"/>
    </source>
</evidence>
<dbReference type="EMBL" id="PDEQ01000009">
    <property type="protein sequence ID" value="PEN11441.1"/>
    <property type="molecule type" value="Genomic_DNA"/>
</dbReference>
<evidence type="ECO:0008006" key="10">
    <source>
        <dbReference type="Google" id="ProtNLM"/>
    </source>
</evidence>
<accession>A0A2A8CV69</accession>
<evidence type="ECO:0000256" key="3">
    <source>
        <dbReference type="ARBA" id="ARBA00022475"/>
    </source>
</evidence>
<dbReference type="PANTHER" id="PTHR33452">
    <property type="entry name" value="OXIDOREDUCTASE CATD-RELATED"/>
    <property type="match status" value="1"/>
</dbReference>
<dbReference type="Proteomes" id="UP000220102">
    <property type="component" value="Unassembled WGS sequence"/>
</dbReference>
<evidence type="ECO:0000256" key="5">
    <source>
        <dbReference type="ARBA" id="ARBA00022989"/>
    </source>
</evidence>
<evidence type="ECO:0000256" key="6">
    <source>
        <dbReference type="ARBA" id="ARBA00023136"/>
    </source>
</evidence>
<evidence type="ECO:0000313" key="9">
    <source>
        <dbReference type="Proteomes" id="UP000220102"/>
    </source>
</evidence>
<keyword evidence="6 7" id="KW-0472">Membrane</keyword>
<evidence type="ECO:0000256" key="2">
    <source>
        <dbReference type="ARBA" id="ARBA00006679"/>
    </source>
</evidence>
<evidence type="ECO:0000256" key="1">
    <source>
        <dbReference type="ARBA" id="ARBA00004651"/>
    </source>
</evidence>
<dbReference type="OrthoDB" id="7425328at2"/>
<dbReference type="InterPro" id="IPR032808">
    <property type="entry name" value="DoxX"/>
</dbReference>
<dbReference type="GO" id="GO:0005886">
    <property type="term" value="C:plasma membrane"/>
    <property type="evidence" value="ECO:0007669"/>
    <property type="project" value="UniProtKB-SubCell"/>
</dbReference>
<feature type="transmembrane region" description="Helical" evidence="7">
    <location>
        <begin position="117"/>
        <end position="140"/>
    </location>
</feature>
<keyword evidence="5 7" id="KW-1133">Transmembrane helix</keyword>
<dbReference type="RefSeq" id="WP_098077994.1">
    <property type="nucleotide sequence ID" value="NZ_PDEQ01000009.1"/>
</dbReference>
<dbReference type="PANTHER" id="PTHR33452:SF1">
    <property type="entry name" value="INNER MEMBRANE PROTEIN YPHA-RELATED"/>
    <property type="match status" value="1"/>
</dbReference>
<dbReference type="AlphaFoldDB" id="A0A2A8CV69"/>
<comment type="subcellular location">
    <subcellularLocation>
        <location evidence="1">Cell membrane</location>
        <topology evidence="1">Multi-pass membrane protein</topology>
    </subcellularLocation>
</comment>
<dbReference type="Pfam" id="PF07681">
    <property type="entry name" value="DoxX"/>
    <property type="match status" value="1"/>
</dbReference>
<feature type="transmembrane region" description="Helical" evidence="7">
    <location>
        <begin position="61"/>
        <end position="84"/>
    </location>
</feature>
<sequence length="147" mass="15188">MDASLSTASSHAGYSRHPIVDGLFRGLFSLIFIVAGAGHLLDPESIALRLENAPMGYLATSLLPSTPMVIAAGVALLVGGLALLIGYRTRLSALLLMAVLVPITITVQIGAPTLGPLFKNIALFGGLLFFATNGGGAYSIDARQPRA</sequence>
<protein>
    <recommendedName>
        <fullName evidence="10">DoxX family protein</fullName>
    </recommendedName>
</protein>
<keyword evidence="4 7" id="KW-0812">Transmembrane</keyword>
<keyword evidence="3" id="KW-1003">Cell membrane</keyword>
<feature type="transmembrane region" description="Helical" evidence="7">
    <location>
        <begin position="91"/>
        <end position="111"/>
    </location>
</feature>
<keyword evidence="9" id="KW-1185">Reference proteome</keyword>
<name>A0A2A8CV69_9BACT</name>
<reference evidence="8 9" key="1">
    <citation type="submission" date="2017-10" db="EMBL/GenBank/DDBJ databases">
        <title>Draft genome of Longibacter Salinarum.</title>
        <authorList>
            <person name="Goh K.M."/>
            <person name="Shamsir M.S."/>
            <person name="Lim S.W."/>
        </authorList>
    </citation>
    <scope>NUCLEOTIDE SEQUENCE [LARGE SCALE GENOMIC DNA]</scope>
    <source>
        <strain evidence="8 9">KCTC 52045</strain>
    </source>
</reference>
<dbReference type="InterPro" id="IPR051907">
    <property type="entry name" value="DoxX-like_oxidoreductase"/>
</dbReference>
<evidence type="ECO:0000256" key="4">
    <source>
        <dbReference type="ARBA" id="ARBA00022692"/>
    </source>
</evidence>
<comment type="caution">
    <text evidence="8">The sequence shown here is derived from an EMBL/GenBank/DDBJ whole genome shotgun (WGS) entry which is preliminary data.</text>
</comment>